<dbReference type="AlphaFoldDB" id="A0A941EQB7"/>
<accession>A0A941EQB7</accession>
<evidence type="ECO:0000313" key="2">
    <source>
        <dbReference type="Proteomes" id="UP000675781"/>
    </source>
</evidence>
<evidence type="ECO:0000313" key="1">
    <source>
        <dbReference type="EMBL" id="MBR7835997.1"/>
    </source>
</evidence>
<dbReference type="Gene3D" id="3.40.50.150">
    <property type="entry name" value="Vaccinia Virus protein VP39"/>
    <property type="match status" value="1"/>
</dbReference>
<comment type="caution">
    <text evidence="1">The sequence shown here is derived from an EMBL/GenBank/DDBJ whole genome shotgun (WGS) entry which is preliminary data.</text>
</comment>
<protein>
    <submittedName>
        <fullName evidence="1">Class I SAM-dependent methyltransferase</fullName>
    </submittedName>
</protein>
<dbReference type="GO" id="GO:0008168">
    <property type="term" value="F:methyltransferase activity"/>
    <property type="evidence" value="ECO:0007669"/>
    <property type="project" value="UniProtKB-KW"/>
</dbReference>
<dbReference type="InterPro" id="IPR029063">
    <property type="entry name" value="SAM-dependent_MTases_sf"/>
</dbReference>
<proteinExistence type="predicted"/>
<organism evidence="1 2">
    <name type="scientific">Actinospica durhamensis</name>
    <dbReference type="NCBI Taxonomy" id="1508375"/>
    <lineage>
        <taxon>Bacteria</taxon>
        <taxon>Bacillati</taxon>
        <taxon>Actinomycetota</taxon>
        <taxon>Actinomycetes</taxon>
        <taxon>Catenulisporales</taxon>
        <taxon>Actinospicaceae</taxon>
        <taxon>Actinospica</taxon>
    </lineage>
</organism>
<keyword evidence="1" id="KW-0808">Transferase</keyword>
<name>A0A941EQB7_9ACTN</name>
<dbReference type="GO" id="GO:0032259">
    <property type="term" value="P:methylation"/>
    <property type="evidence" value="ECO:0007669"/>
    <property type="project" value="UniProtKB-KW"/>
</dbReference>
<reference evidence="1" key="1">
    <citation type="submission" date="2021-04" db="EMBL/GenBank/DDBJ databases">
        <title>Genome based classification of Actinospica acidithermotolerans sp. nov., an actinobacterium isolated from an Indonesian hot spring.</title>
        <authorList>
            <person name="Kusuma A.B."/>
            <person name="Putra K.E."/>
            <person name="Nafisah S."/>
            <person name="Loh J."/>
            <person name="Nouioui I."/>
            <person name="Goodfellow M."/>
        </authorList>
    </citation>
    <scope>NUCLEOTIDE SEQUENCE</scope>
    <source>
        <strain evidence="1">CSCA 57</strain>
    </source>
</reference>
<sequence length="217" mass="24013">MDWNTWHDRYDNPDSPFVGRLETIRTCIRIALDEAPPGPLRAVSACAGRGLDLIPVLAEHPRGRDVRARLVELDPDNADHARELAAEAGLTDVEVVTGDAALTDHYIDLAPAHLVLLCGIFGNVVPADIERTARICSALCARGGTVIWTRGRKADPALFPHIERWFAREGFEEVFVTPEDIDLAVAAHRRTEEPTVLEPAQSMFEFIGYDVLYPRPA</sequence>
<dbReference type="RefSeq" id="WP_212530486.1">
    <property type="nucleotide sequence ID" value="NZ_JAGSOG010000119.1"/>
</dbReference>
<keyword evidence="2" id="KW-1185">Reference proteome</keyword>
<keyword evidence="1" id="KW-0489">Methyltransferase</keyword>
<dbReference type="SUPFAM" id="SSF53335">
    <property type="entry name" value="S-adenosyl-L-methionine-dependent methyltransferases"/>
    <property type="match status" value="1"/>
</dbReference>
<dbReference type="EMBL" id="JAGSOG010000119">
    <property type="protein sequence ID" value="MBR7835997.1"/>
    <property type="molecule type" value="Genomic_DNA"/>
</dbReference>
<dbReference type="Proteomes" id="UP000675781">
    <property type="component" value="Unassembled WGS sequence"/>
</dbReference>
<dbReference type="CDD" id="cd02440">
    <property type="entry name" value="AdoMet_MTases"/>
    <property type="match status" value="1"/>
</dbReference>
<gene>
    <name evidence="1" type="ORF">KDL01_22165</name>
</gene>